<feature type="transmembrane region" description="Helical" evidence="3">
    <location>
        <begin position="52"/>
        <end position="70"/>
    </location>
</feature>
<evidence type="ECO:0000313" key="5">
    <source>
        <dbReference type="Proteomes" id="UP000278627"/>
    </source>
</evidence>
<organism evidence="6">
    <name type="scientific">Brugia pahangi</name>
    <name type="common">Filarial nematode worm</name>
    <dbReference type="NCBI Taxonomy" id="6280"/>
    <lineage>
        <taxon>Eukaryota</taxon>
        <taxon>Metazoa</taxon>
        <taxon>Ecdysozoa</taxon>
        <taxon>Nematoda</taxon>
        <taxon>Chromadorea</taxon>
        <taxon>Rhabditida</taxon>
        <taxon>Spirurina</taxon>
        <taxon>Spiruromorpha</taxon>
        <taxon>Filarioidea</taxon>
        <taxon>Onchocercidae</taxon>
        <taxon>Brugia</taxon>
    </lineage>
</organism>
<keyword evidence="3" id="KW-0812">Transmembrane</keyword>
<keyword evidence="3" id="KW-1133">Transmembrane helix</keyword>
<reference evidence="6" key="1">
    <citation type="submission" date="2017-02" db="UniProtKB">
        <authorList>
            <consortium name="WormBaseParasite"/>
        </authorList>
    </citation>
    <scope>IDENTIFICATION</scope>
</reference>
<keyword evidence="1" id="KW-0677">Repeat</keyword>
<dbReference type="Gene3D" id="1.20.5.320">
    <property type="entry name" value="6-Phosphogluconate Dehydrogenase, domain 3"/>
    <property type="match status" value="1"/>
</dbReference>
<dbReference type="Proteomes" id="UP000278627">
    <property type="component" value="Unassembled WGS sequence"/>
</dbReference>
<feature type="region of interest" description="Disordered" evidence="2">
    <location>
        <begin position="241"/>
        <end position="335"/>
    </location>
</feature>
<dbReference type="EMBL" id="UZAD01013139">
    <property type="protein sequence ID" value="VDN89915.1"/>
    <property type="molecule type" value="Genomic_DNA"/>
</dbReference>
<feature type="compositionally biased region" description="Low complexity" evidence="2">
    <location>
        <begin position="137"/>
        <end position="147"/>
    </location>
</feature>
<feature type="region of interest" description="Disordered" evidence="2">
    <location>
        <begin position="135"/>
        <end position="163"/>
    </location>
</feature>
<dbReference type="STRING" id="6280.A0A0N4TKB1"/>
<evidence type="ECO:0000256" key="3">
    <source>
        <dbReference type="SAM" id="Phobius"/>
    </source>
</evidence>
<evidence type="ECO:0000256" key="1">
    <source>
        <dbReference type="ARBA" id="ARBA00022737"/>
    </source>
</evidence>
<gene>
    <name evidence="4" type="ORF">BPAG_LOCUS8729</name>
</gene>
<accession>A0A0N4TKB1</accession>
<keyword evidence="3" id="KW-0472">Membrane</keyword>
<dbReference type="PANTHER" id="PTHR24637:SF421">
    <property type="entry name" value="CUTICLE COLLAGEN DPY-2"/>
    <property type="match status" value="1"/>
</dbReference>
<sequence>MYAVSTLCAHFFLFLRPCPMNFINIALKGFNFFSINNDLNHIWIYHFHYNFNYNFIIISTCVYILSLYETSHFPDQAPKRPNSSNMFATRISGLTATVVSVGTIIVAFLYIPLIIMKITEMNERSSHLIRISECQRSNPCSSGSPGLPGKPGEDGMPGKPGISGTLGLSGNAIPVTANYFTNISLKVYMIVEQQLSTMFLRPARFSCLQGQEGTSGPGRIGGPGRTGYAGVPGVTGEMGARGKSGEPGSVGLNGTCGQKSLPGKKDEPGSFGTRGLEGYRGRAGQRGKDGETGSQGPAGGIRSPLGQNGAAGMPGEDAQYCSCPPRMGSRKSSYREVDIESRIPSVYTELSINDLSSARYMKRSRKV</sequence>
<dbReference type="WBParaSite" id="BPAG_0000876701-mRNA-1">
    <property type="protein sequence ID" value="BPAG_0000876701-mRNA-1"/>
    <property type="gene ID" value="BPAG_0000876701"/>
</dbReference>
<name>A0A0N4TKB1_BRUPA</name>
<evidence type="ECO:0000313" key="4">
    <source>
        <dbReference type="EMBL" id="VDN89915.1"/>
    </source>
</evidence>
<reference evidence="4 5" key="2">
    <citation type="submission" date="2018-11" db="EMBL/GenBank/DDBJ databases">
        <authorList>
            <consortium name="Pathogen Informatics"/>
        </authorList>
    </citation>
    <scope>NUCLEOTIDE SEQUENCE [LARGE SCALE GENOMIC DNA]</scope>
</reference>
<feature type="transmembrane region" description="Helical" evidence="3">
    <location>
        <begin position="91"/>
        <end position="115"/>
    </location>
</feature>
<proteinExistence type="predicted"/>
<dbReference type="PANTHER" id="PTHR24637">
    <property type="entry name" value="COLLAGEN"/>
    <property type="match status" value="1"/>
</dbReference>
<dbReference type="AlphaFoldDB" id="A0A0N4TKB1"/>
<evidence type="ECO:0000256" key="2">
    <source>
        <dbReference type="SAM" id="MobiDB-lite"/>
    </source>
</evidence>
<evidence type="ECO:0000313" key="6">
    <source>
        <dbReference type="WBParaSite" id="BPAG_0000876701-mRNA-1"/>
    </source>
</evidence>
<keyword evidence="5" id="KW-1185">Reference proteome</keyword>
<protein>
    <submittedName>
        <fullName evidence="6">Col_cuticle_N domain-containing protein</fullName>
    </submittedName>
</protein>